<dbReference type="InterPro" id="IPR036237">
    <property type="entry name" value="Xyl_isomerase-like_sf"/>
</dbReference>
<reference evidence="2" key="1">
    <citation type="submission" date="2020-02" db="EMBL/GenBank/DDBJ databases">
        <authorList>
            <person name="Meier V. D."/>
        </authorList>
    </citation>
    <scope>NUCLEOTIDE SEQUENCE</scope>
    <source>
        <strain evidence="2">AVDCRST_MAG53</strain>
    </source>
</reference>
<feature type="domain" description="Xylose isomerase-like TIM barrel" evidence="1">
    <location>
        <begin position="61"/>
        <end position="244"/>
    </location>
</feature>
<organism evidence="2">
    <name type="scientific">uncultured Solirubrobacteraceae bacterium</name>
    <dbReference type="NCBI Taxonomy" id="1162706"/>
    <lineage>
        <taxon>Bacteria</taxon>
        <taxon>Bacillati</taxon>
        <taxon>Actinomycetota</taxon>
        <taxon>Thermoleophilia</taxon>
        <taxon>Solirubrobacterales</taxon>
        <taxon>Solirubrobacteraceae</taxon>
        <taxon>environmental samples</taxon>
    </lineage>
</organism>
<sequence>MRVGGDGLHLTYCTSIHPASGWPAVEESLRAHAPALKARLSPDAPFGLGLRLSGAESSELLEGDRLARFRAWLDDQGLYVFTLNGFPHGTFHGQPVKVDVHAPDWRSEERVRYTSRLAEILAVLLPDGQSGTISTSPLSYRPWIGDDADGLATATANVRRVAAALSELCAERGVHIALAIEPEADGLLADCQELIRWWPEDLDREHVTACFDVCHASVAYENPAETLRALADAGIAVGKVQLSAAIRVALGDAEHRRRVGERLGEFADPVYLHQVTCRDRDGTLVGFPDLPEGLHAVSEPTAEEVRVHFHVPIFLEGYGELGCTQGDLRETIALVRDGSVSSHLEIETYTWDVLPDELKASPVDSIAREYAWVLDALG</sequence>
<name>A0A6J4T698_9ACTN</name>
<protein>
    <submittedName>
        <fullName evidence="2">TIM barrel protein possibly involved in myo-inositol catabolism</fullName>
    </submittedName>
</protein>
<dbReference type="EMBL" id="CADCVR010000090">
    <property type="protein sequence ID" value="CAA9515104.1"/>
    <property type="molecule type" value="Genomic_DNA"/>
</dbReference>
<dbReference type="NCBIfam" id="NF035939">
    <property type="entry name" value="TIM_EboE"/>
    <property type="match status" value="1"/>
</dbReference>
<dbReference type="Gene3D" id="3.20.20.150">
    <property type="entry name" value="Divalent-metal-dependent TIM barrel enzymes"/>
    <property type="match status" value="1"/>
</dbReference>
<dbReference type="AlphaFoldDB" id="A0A6J4T698"/>
<gene>
    <name evidence="2" type="ORF">AVDCRST_MAG53-3040</name>
</gene>
<proteinExistence type="predicted"/>
<dbReference type="InterPro" id="IPR013022">
    <property type="entry name" value="Xyl_isomerase-like_TIM-brl"/>
</dbReference>
<dbReference type="SUPFAM" id="SSF51658">
    <property type="entry name" value="Xylose isomerase-like"/>
    <property type="match status" value="1"/>
</dbReference>
<evidence type="ECO:0000259" key="1">
    <source>
        <dbReference type="Pfam" id="PF01261"/>
    </source>
</evidence>
<accession>A0A6J4T698</accession>
<evidence type="ECO:0000313" key="2">
    <source>
        <dbReference type="EMBL" id="CAA9515104.1"/>
    </source>
</evidence>
<dbReference type="Pfam" id="PF01261">
    <property type="entry name" value="AP_endonuc_2"/>
    <property type="match status" value="1"/>
</dbReference>